<protein>
    <submittedName>
        <fullName evidence="1">Uncharacterized protein</fullName>
    </submittedName>
</protein>
<sequence length="84" mass="8865">MEQVNAFKGQWEEKGEALQGLKDGLAGGEMPEDIEGTISSLKEMIATGTTKVGEWGPQVEEAQSGAKSAFDQFTSLLASVTASE</sequence>
<dbReference type="Proteomes" id="UP000269154">
    <property type="component" value="Unassembled WGS sequence"/>
</dbReference>
<dbReference type="AlphaFoldDB" id="A0A3N6R2E9"/>
<dbReference type="EMBL" id="RCBY01000420">
    <property type="protein sequence ID" value="RQH20361.1"/>
    <property type="molecule type" value="Genomic_DNA"/>
</dbReference>
<proteinExistence type="predicted"/>
<comment type="caution">
    <text evidence="1">The sequence shown here is derived from an EMBL/GenBank/DDBJ whole genome shotgun (WGS) entry which is preliminary data.</text>
</comment>
<gene>
    <name evidence="1" type="ORF">D5R40_32095</name>
</gene>
<name>A0A3N6R2E9_9CYAN</name>
<evidence type="ECO:0000313" key="1">
    <source>
        <dbReference type="EMBL" id="RQH20361.1"/>
    </source>
</evidence>
<reference evidence="1 2" key="1">
    <citation type="journal article" date="2018" name="ACS Chem. Biol.">
        <title>Ketoreductase domain dysfunction expands chemodiversity: malyngamide biosynthesis in the cyanobacterium Okeania hirsuta.</title>
        <authorList>
            <person name="Moss N.A."/>
            <person name="Leao T."/>
            <person name="Rankin M."/>
            <person name="McCullough T.M."/>
            <person name="Qu P."/>
            <person name="Korobeynikov A."/>
            <person name="Smith J.L."/>
            <person name="Gerwick L."/>
            <person name="Gerwick W.H."/>
        </authorList>
    </citation>
    <scope>NUCLEOTIDE SEQUENCE [LARGE SCALE GENOMIC DNA]</scope>
    <source>
        <strain evidence="1 2">PAB10Feb10-1</strain>
    </source>
</reference>
<organism evidence="1 2">
    <name type="scientific">Okeania hirsuta</name>
    <dbReference type="NCBI Taxonomy" id="1458930"/>
    <lineage>
        <taxon>Bacteria</taxon>
        <taxon>Bacillati</taxon>
        <taxon>Cyanobacteriota</taxon>
        <taxon>Cyanophyceae</taxon>
        <taxon>Oscillatoriophycideae</taxon>
        <taxon>Oscillatoriales</taxon>
        <taxon>Microcoleaceae</taxon>
        <taxon>Okeania</taxon>
    </lineage>
</organism>
<keyword evidence="2" id="KW-1185">Reference proteome</keyword>
<evidence type="ECO:0000313" key="2">
    <source>
        <dbReference type="Proteomes" id="UP000269154"/>
    </source>
</evidence>
<accession>A0A3N6R2E9</accession>